<name>A0A655ENV4_SALET</name>
<accession>A0A655ENV4</accession>
<evidence type="ECO:0000313" key="2">
    <source>
        <dbReference type="Proteomes" id="UP000041314"/>
    </source>
</evidence>
<proteinExistence type="predicted"/>
<dbReference type="EMBL" id="CQPA01000082">
    <property type="protein sequence ID" value="CNV28026.1"/>
    <property type="molecule type" value="Genomic_DNA"/>
</dbReference>
<protein>
    <submittedName>
        <fullName evidence="1">Uncharacterized protein</fullName>
    </submittedName>
</protein>
<organism evidence="1 2">
    <name type="scientific">Salmonella enterica subsp. enterica serovar Bovismorbificans</name>
    <dbReference type="NCBI Taxonomy" id="58097"/>
    <lineage>
        <taxon>Bacteria</taxon>
        <taxon>Pseudomonadati</taxon>
        <taxon>Pseudomonadota</taxon>
        <taxon>Gammaproteobacteria</taxon>
        <taxon>Enterobacterales</taxon>
        <taxon>Enterobacteriaceae</taxon>
        <taxon>Salmonella</taxon>
    </lineage>
</organism>
<dbReference type="AlphaFoldDB" id="A0A655ENV4"/>
<reference evidence="1 2" key="1">
    <citation type="submission" date="2015-03" db="EMBL/GenBank/DDBJ databases">
        <authorList>
            <consortium name="Pathogen Informatics"/>
        </authorList>
    </citation>
    <scope>NUCLEOTIDE SEQUENCE [LARGE SCALE GENOMIC DNA]</scope>
    <source>
        <strain evidence="1 2">A1104</strain>
    </source>
</reference>
<evidence type="ECO:0000313" key="1">
    <source>
        <dbReference type="EMBL" id="CNV28026.1"/>
    </source>
</evidence>
<gene>
    <name evidence="1" type="ORF">ERS008198_04891</name>
</gene>
<dbReference type="Proteomes" id="UP000041314">
    <property type="component" value="Unassembled WGS sequence"/>
</dbReference>
<sequence length="212" mass="23710">MLAQSDTECAQTAAGHISRVGVEHLPHQIGVFPQLFPAACICNGSPDHRIRMTNQILSARLDRDINIEFQSFEQNASRPGIINHDDGFWRDASDRTNNARNIMYFHGNRTGGFQKYDFRVRLNMLRDISADERVEPACRHAQFAENFAAEILAGFIGCVGHQDVVALLNECQNGVGNRRRAAREERASGAAFQFTHGFLERKVGQRSPASVK</sequence>